<evidence type="ECO:0000256" key="1">
    <source>
        <dbReference type="ARBA" id="ARBA00022679"/>
    </source>
</evidence>
<dbReference type="AlphaFoldDB" id="A0A662ZI00"/>
<dbReference type="Pfam" id="PF00494">
    <property type="entry name" value="SQS_PSY"/>
    <property type="match status" value="1"/>
</dbReference>
<dbReference type="InterPro" id="IPR002060">
    <property type="entry name" value="Squ/phyt_synthse"/>
</dbReference>
<gene>
    <name evidence="2" type="ORF">SAMN02910344_01502</name>
</gene>
<dbReference type="GO" id="GO:0045338">
    <property type="term" value="P:farnesyl diphosphate metabolic process"/>
    <property type="evidence" value="ECO:0007669"/>
    <property type="project" value="InterPro"/>
</dbReference>
<reference evidence="2 3" key="1">
    <citation type="submission" date="2016-10" db="EMBL/GenBank/DDBJ databases">
        <authorList>
            <person name="Varghese N."/>
            <person name="Submissions S."/>
        </authorList>
    </citation>
    <scope>NUCLEOTIDE SEQUENCE [LARGE SCALE GENOMIC DNA]</scope>
    <source>
        <strain evidence="2 3">DSM 1361</strain>
    </source>
</reference>
<dbReference type="PROSITE" id="PS01044">
    <property type="entry name" value="SQUALEN_PHYTOEN_SYN_1"/>
    <property type="match status" value="1"/>
</dbReference>
<keyword evidence="1 2" id="KW-0808">Transferase</keyword>
<dbReference type="SFLD" id="SFLDG01018">
    <property type="entry name" value="Squalene/Phytoene_Synthase_Lik"/>
    <property type="match status" value="1"/>
</dbReference>
<dbReference type="InterPro" id="IPR019845">
    <property type="entry name" value="Squalene/phytoene_synthase_CS"/>
</dbReference>
<dbReference type="PANTHER" id="PTHR11626:SF2">
    <property type="entry name" value="SQUALENE SYNTHASE"/>
    <property type="match status" value="1"/>
</dbReference>
<dbReference type="InterPro" id="IPR008949">
    <property type="entry name" value="Isoprenoid_synthase_dom_sf"/>
</dbReference>
<evidence type="ECO:0000313" key="3">
    <source>
        <dbReference type="Proteomes" id="UP000243745"/>
    </source>
</evidence>
<dbReference type="InterPro" id="IPR044844">
    <property type="entry name" value="Trans_IPPS_euk-type"/>
</dbReference>
<dbReference type="SFLD" id="SFLDS00005">
    <property type="entry name" value="Isoprenoid_Synthase_Type_I"/>
    <property type="match status" value="1"/>
</dbReference>
<protein>
    <submittedName>
        <fullName evidence="2">Farnesyl-diphosphate farnesyltransferase</fullName>
    </submittedName>
</protein>
<dbReference type="RefSeq" id="WP_093142481.1">
    <property type="nucleotide sequence ID" value="NZ_FOXF01000027.1"/>
</dbReference>
<dbReference type="Gene3D" id="1.10.600.10">
    <property type="entry name" value="Farnesyl Diphosphate Synthase"/>
    <property type="match status" value="1"/>
</dbReference>
<name>A0A662ZI00_9GAMM</name>
<dbReference type="OrthoDB" id="9807580at2"/>
<accession>A0A662ZI00</accession>
<dbReference type="GO" id="GO:0051996">
    <property type="term" value="F:squalene synthase [NAD(P)H] activity"/>
    <property type="evidence" value="ECO:0007669"/>
    <property type="project" value="InterPro"/>
</dbReference>
<dbReference type="Proteomes" id="UP000243745">
    <property type="component" value="Unassembled WGS sequence"/>
</dbReference>
<dbReference type="SUPFAM" id="SSF48576">
    <property type="entry name" value="Terpenoid synthases"/>
    <property type="match status" value="1"/>
</dbReference>
<sequence>MQVLTLERQQYFLSTVSRTFALTIPLLPKELEDWVGNSYLLCRITDTIEDAVYLDNELKKFHMNKFASLLSSPIGLEQWTKEICELVRSSSNEHENELMAAIPEVVGRYYSYSSEVQYILRHTVTIMAKGMSQIERWAKIDSVDEVDHYCYSVAGVVGELLISLFAEHCPAMKKNLDSQLPYAVSFGEALQLTNILKDVWDDLKRGVTWLPIKNDDPDRDAKVQEYISLAYGHCLQSMEFIKRMPVLQLGIRRFCLLTNAMAILTLRNIQANPGFKDSKEIKITRKEVKKLYFFYKCFGWCNYAIDFMTKRCSGTKLSPTIRNCEEISKKVSFWK</sequence>
<evidence type="ECO:0000313" key="2">
    <source>
        <dbReference type="EMBL" id="SFP48074.1"/>
    </source>
</evidence>
<dbReference type="EMBL" id="FOXF01000027">
    <property type="protein sequence ID" value="SFP48074.1"/>
    <property type="molecule type" value="Genomic_DNA"/>
</dbReference>
<proteinExistence type="predicted"/>
<dbReference type="PANTHER" id="PTHR11626">
    <property type="entry name" value="FARNESYL-DIPHOSPHATE FARNESYLTRANSFERASE"/>
    <property type="match status" value="1"/>
</dbReference>
<organism evidence="2 3">
    <name type="scientific">Ruminobacter amylophilus</name>
    <dbReference type="NCBI Taxonomy" id="867"/>
    <lineage>
        <taxon>Bacteria</taxon>
        <taxon>Pseudomonadati</taxon>
        <taxon>Pseudomonadota</taxon>
        <taxon>Gammaproteobacteria</taxon>
        <taxon>Aeromonadales</taxon>
        <taxon>Succinivibrionaceae</taxon>
        <taxon>Ruminobacter</taxon>
    </lineage>
</organism>
<keyword evidence="3" id="KW-1185">Reference proteome</keyword>